<evidence type="ECO:0000313" key="1">
    <source>
        <dbReference type="EMBL" id="ARB15653.1"/>
    </source>
</evidence>
<dbReference type="InterPro" id="IPR036514">
    <property type="entry name" value="SGNH_hydro_sf"/>
</dbReference>
<name>A0A2Z2FB04_9CAUD</name>
<dbReference type="GeneID" id="54979963"/>
<proteinExistence type="predicted"/>
<evidence type="ECO:0000313" key="2">
    <source>
        <dbReference type="Proteomes" id="UP000250048"/>
    </source>
</evidence>
<sequence length="759" mass="83262">MTNINESMRWDDAIPMIMRGDKVEGGRAAKPNLQAGVLANRTQYLRSELEKYSGTLQAGEQPYSSEEDAQQAINNGMIAAGAKFSVRSHESGSWVDEYKNVDGIATPTGKKLPSLAAVTTLQEMLSEKSSELMLFLFSDMDDFHIADISFDEETGKPKFNIGRMALKRSQGAVFEVVDSDGFGISGDDMINRLRSLESGRYIYNGLKITRSENNILEVTDPDGFSLSIDDMLSRLMSIEKGSFNYSGQSLQRSPDHIFEIKDPDGFALTAERLIERITALEKATGDSGDVSRSGEIIAHMEGEAQAARAAATEWVSPPVAPLRKGLNLFFIYGQSLAIGDEAFSVVTRQPSQLGNLMLGKSPRGRYYGRTSDADFGVIGGENIYYPLTEHRQDGPNIITDPDINTRLGETVASGFMETLKTLHNRSKGVKNDEETILACSVTGCSGTNIATLLKGAGAATPYYERLMSALRGHMEAAAKMGITDVQVCGMLFLQGENDYGITNRENYLNMLNQLINDFNADARAITGQTDNIGFYLYQTGGTYVSQAEGNTLPIDMAQLDITSRVDAFMAAPMFPYPQASNNRTHKAANSYRWWGCAAANTVFRVLSNENRTPFRMIKAVYDGEDIYVSFMTPCPPLATQPYYRIAAAVMNTDMGFTVIDGTGNLYGTSLVTEIISPCVIKISPPRKLSGNIRLNLGDQLHGGGHNVADSSPQQSFFNWQYYGDDNQSVNENIDALNDKPYPLYNFAAIQTINVDGVEL</sequence>
<dbReference type="RefSeq" id="YP_009789815.1">
    <property type="nucleotide sequence ID" value="NC_047817.1"/>
</dbReference>
<organism evidence="1 2">
    <name type="scientific">Klebsiella phage 3LV2017</name>
    <dbReference type="NCBI Taxonomy" id="1960657"/>
    <lineage>
        <taxon>Viruses</taxon>
        <taxon>Duplodnaviria</taxon>
        <taxon>Heunggongvirae</taxon>
        <taxon>Uroviricota</taxon>
        <taxon>Caudoviricetes</taxon>
        <taxon>Peduoviridae</taxon>
        <taxon>Reginaelenavirus</taxon>
        <taxon>Reginaelenavirus rv3LV2017</taxon>
    </lineage>
</organism>
<dbReference type="EMBL" id="KY271397">
    <property type="protein sequence ID" value="ARB15653.1"/>
    <property type="molecule type" value="Genomic_DNA"/>
</dbReference>
<reference evidence="1 2" key="1">
    <citation type="journal article" date="2017" name="Microb. Genom.">
        <title>Diversity, virulence, and antimicrobial resistance of the KPC-producing Klebsiella pneumoniae ST307 clone.</title>
        <authorList>
            <person name="Villa L."/>
            <person name="Feudi C."/>
            <person name="Fortini D."/>
            <person name="Brisse S."/>
            <person name="Passet V."/>
            <person name="Bonura C."/>
            <person name="Endimiani A."/>
            <person name="Mammina C."/>
            <person name="Ocampo A.M."/>
            <person name="Jimenez J.N."/>
            <person name="Doumith M."/>
            <person name="Woodford N."/>
            <person name="Hopkins K."/>
            <person name="Carattoli A."/>
        </authorList>
    </citation>
    <scope>NUCLEOTIDE SEQUENCE [LARGE SCALE GENOMIC DNA]</scope>
</reference>
<dbReference type="SUPFAM" id="SSF52266">
    <property type="entry name" value="SGNH hydrolase"/>
    <property type="match status" value="1"/>
</dbReference>
<dbReference type="Gene3D" id="3.40.50.1110">
    <property type="entry name" value="SGNH hydrolase"/>
    <property type="match status" value="1"/>
</dbReference>
<dbReference type="Proteomes" id="UP000250048">
    <property type="component" value="Segment"/>
</dbReference>
<accession>A0A2Z2FB04</accession>
<dbReference type="KEGG" id="vg:54979963"/>
<keyword evidence="2" id="KW-1185">Reference proteome</keyword>
<protein>
    <submittedName>
        <fullName evidence="1">Uncharacterized protein</fullName>
    </submittedName>
</protein>